<feature type="domain" description="THUMP" evidence="9">
    <location>
        <begin position="42"/>
        <end position="153"/>
    </location>
</feature>
<reference evidence="10" key="1">
    <citation type="submission" date="2022-04" db="EMBL/GenBank/DDBJ databases">
        <title>Lysobacter sp. CAU 1642 isolated from sea sand.</title>
        <authorList>
            <person name="Kim W."/>
        </authorList>
    </citation>
    <scope>NUCLEOTIDE SEQUENCE</scope>
    <source>
        <strain evidence="10">CAU 1642</strain>
    </source>
</reference>
<dbReference type="InterPro" id="IPR029063">
    <property type="entry name" value="SAM-dependent_MTases_sf"/>
</dbReference>
<protein>
    <recommendedName>
        <fullName evidence="7">Ribosomal RNA large subunit methyltransferase K/L</fullName>
    </recommendedName>
    <domain>
        <recommendedName>
            <fullName evidence="7">23S rRNA m2G2445 methyltransferase</fullName>
            <ecNumber evidence="7">2.1.1.173</ecNumber>
        </recommendedName>
        <alternativeName>
            <fullName evidence="7">rRNA (guanine-N(2)-)-methyltransferase RlmL</fullName>
        </alternativeName>
    </domain>
    <domain>
        <recommendedName>
            <fullName evidence="7">23S rRNA m7G2069 methyltransferase</fullName>
            <ecNumber evidence="7">2.1.1.264</ecNumber>
        </recommendedName>
        <alternativeName>
            <fullName evidence="7">rRNA (guanine-N(7)-)-methyltransferase RlmK</fullName>
        </alternativeName>
    </domain>
</protein>
<sequence>MRFFAPCAKGLEYLLVEELQQLGMVAPREALSGVGFEAELETGIAVLLESRLASRLLLPIADFPCADEAQLYAGAMEVDWSAHLEPTGSLAIHAHGRSGALQHSQFAAQRLKDAIVDRLRREHGTRPDVDREDPDLRLDLLLRKGRAVISIDLGGPLHRRGWRAQQGEAPLKETLAAAVLLRGGWPGLASEGHGLFDPMCGSGTLLIEGACMAAGIAPGLGRYGDRPPTRWKGFPLQDWQALRTAAQARAEAGRQALRPSFLGSDIDPRAIRIARENAEAAGVAAAIRFESAATHEAPTPEGARGLVVCNPPYDERLAADPALYRALGEALVRRVPGWRAALLCGDEALARATGLRAQKTYRLFNGRLETLLLVCDPLHAPRSARESRPLGEGAQMVANRLRKNERHLRRWREREGVSCYRVYDADLPEYAAAIDVYASAQDASLHLHVQEYAAPPSIPEDAARRRLGDLLRAAGEVFELPRERIALKTRQRGKGGSKYGVLDRRGESLVVDEAGMRLEVNLFDYLDTGLFLDHRPVRAALREMASGRDVLNLFCYTGAASVQMAAGGARSTTSVDLSQTYLAWAGRNLAANGFTGAAHRLVQADSLAWLRAERGRYGLIFCDPPTFSNSARAEDFDVQRDHVALLRACLDRLTPDGVLVFSNNFRRFRLDDSAFADCAIEEWGPRALPPDFSRNPRIHRVWTLRRR</sequence>
<evidence type="ECO:0000256" key="2">
    <source>
        <dbReference type="ARBA" id="ARBA00022552"/>
    </source>
</evidence>
<comment type="function">
    <text evidence="7">Specifically methylates the guanine in position 2445 (m2G2445) and the guanine in position 2069 (m7G2069) of 23S rRNA.</text>
</comment>
<keyword evidence="4 7" id="KW-0808">Transferase</keyword>
<dbReference type="PROSITE" id="PS51165">
    <property type="entry name" value="THUMP"/>
    <property type="match status" value="1"/>
</dbReference>
<dbReference type="InterPro" id="IPR054170">
    <property type="entry name" value="RlmL_1st"/>
</dbReference>
<comment type="similarity">
    <text evidence="7">Belongs to the methyltransferase superfamily. RlmKL family.</text>
</comment>
<comment type="subcellular location">
    <subcellularLocation>
        <location evidence="7">Cytoplasm</location>
    </subcellularLocation>
</comment>
<dbReference type="InterPro" id="IPR002052">
    <property type="entry name" value="DNA_methylase_N6_adenine_CS"/>
</dbReference>
<dbReference type="InterPro" id="IPR017244">
    <property type="entry name" value="23SrRNA_methyltr_KL"/>
</dbReference>
<dbReference type="HAMAP" id="MF_01858">
    <property type="entry name" value="23SrRNA_methyltr_KL"/>
    <property type="match status" value="1"/>
</dbReference>
<dbReference type="Proteomes" id="UP001431449">
    <property type="component" value="Unassembled WGS sequence"/>
</dbReference>
<dbReference type="SUPFAM" id="SSF53335">
    <property type="entry name" value="S-adenosyl-L-methionine-dependent methyltransferases"/>
    <property type="match status" value="2"/>
</dbReference>
<keyword evidence="5 7" id="KW-0949">S-adenosyl-L-methionine</keyword>
<dbReference type="CDD" id="cd02440">
    <property type="entry name" value="AdoMet_MTases"/>
    <property type="match status" value="1"/>
</dbReference>
<dbReference type="Gene3D" id="3.30.750.80">
    <property type="entry name" value="RNA methyltransferase domain (HRMD) like"/>
    <property type="match status" value="1"/>
</dbReference>
<accession>A0ABT0GH26</accession>
<proteinExistence type="inferred from homology"/>
<dbReference type="PIRSF" id="PIRSF037618">
    <property type="entry name" value="RNA_Mtase_bacteria_prd"/>
    <property type="match status" value="1"/>
</dbReference>
<keyword evidence="3 7" id="KW-0489">Methyltransferase</keyword>
<dbReference type="PANTHER" id="PTHR47313">
    <property type="entry name" value="RIBOSOMAL RNA LARGE SUBUNIT METHYLTRANSFERASE K/L"/>
    <property type="match status" value="1"/>
</dbReference>
<dbReference type="InterPro" id="IPR053943">
    <property type="entry name" value="RlmKL-like_Mtase_CS"/>
</dbReference>
<dbReference type="Gene3D" id="3.30.2130.30">
    <property type="match status" value="1"/>
</dbReference>
<evidence type="ECO:0000256" key="5">
    <source>
        <dbReference type="ARBA" id="ARBA00022691"/>
    </source>
</evidence>
<dbReference type="SMART" id="SM00981">
    <property type="entry name" value="THUMP"/>
    <property type="match status" value="1"/>
</dbReference>
<dbReference type="Pfam" id="PF01170">
    <property type="entry name" value="UPF0020"/>
    <property type="match status" value="1"/>
</dbReference>
<dbReference type="Pfam" id="PF10672">
    <property type="entry name" value="Methyltrans_SAM"/>
    <property type="match status" value="1"/>
</dbReference>
<dbReference type="InterPro" id="IPR000241">
    <property type="entry name" value="RlmKL-like_Mtase"/>
</dbReference>
<organism evidence="10 11">
    <name type="scientific">Pseudomarimonas salicorniae</name>
    <dbReference type="NCBI Taxonomy" id="2933270"/>
    <lineage>
        <taxon>Bacteria</taxon>
        <taxon>Pseudomonadati</taxon>
        <taxon>Pseudomonadota</taxon>
        <taxon>Gammaproteobacteria</taxon>
        <taxon>Lysobacterales</taxon>
        <taxon>Lysobacteraceae</taxon>
        <taxon>Pseudomarimonas</taxon>
    </lineage>
</organism>
<dbReference type="PROSITE" id="PS00092">
    <property type="entry name" value="N6_MTASE"/>
    <property type="match status" value="1"/>
</dbReference>
<dbReference type="InterPro" id="IPR004114">
    <property type="entry name" value="THUMP_dom"/>
</dbReference>
<dbReference type="EC" id="2.1.1.173" evidence="7"/>
<evidence type="ECO:0000313" key="11">
    <source>
        <dbReference type="Proteomes" id="UP001431449"/>
    </source>
</evidence>
<evidence type="ECO:0000256" key="4">
    <source>
        <dbReference type="ARBA" id="ARBA00022679"/>
    </source>
</evidence>
<comment type="catalytic activity">
    <reaction evidence="7">
        <text>guanosine(2069) in 23S rRNA + S-adenosyl-L-methionine = N(2)-methylguanosine(2069) in 23S rRNA + S-adenosyl-L-homocysteine + H(+)</text>
        <dbReference type="Rhea" id="RHEA:43772"/>
        <dbReference type="Rhea" id="RHEA-COMP:10688"/>
        <dbReference type="Rhea" id="RHEA-COMP:10689"/>
        <dbReference type="ChEBI" id="CHEBI:15378"/>
        <dbReference type="ChEBI" id="CHEBI:57856"/>
        <dbReference type="ChEBI" id="CHEBI:59789"/>
        <dbReference type="ChEBI" id="CHEBI:74269"/>
        <dbReference type="ChEBI" id="CHEBI:74481"/>
        <dbReference type="EC" id="2.1.1.264"/>
    </reaction>
</comment>
<keyword evidence="1 7" id="KW-0963">Cytoplasm</keyword>
<evidence type="ECO:0000256" key="7">
    <source>
        <dbReference type="HAMAP-Rule" id="MF_01858"/>
    </source>
</evidence>
<dbReference type="Pfam" id="PF02926">
    <property type="entry name" value="THUMP"/>
    <property type="match status" value="1"/>
</dbReference>
<keyword evidence="2 7" id="KW-0698">rRNA processing</keyword>
<evidence type="ECO:0000256" key="1">
    <source>
        <dbReference type="ARBA" id="ARBA00022490"/>
    </source>
</evidence>
<dbReference type="Pfam" id="PF22020">
    <property type="entry name" value="RlmL_1st"/>
    <property type="match status" value="1"/>
</dbReference>
<evidence type="ECO:0000313" key="10">
    <source>
        <dbReference type="EMBL" id="MCK7593845.1"/>
    </source>
</evidence>
<evidence type="ECO:0000259" key="9">
    <source>
        <dbReference type="PROSITE" id="PS51165"/>
    </source>
</evidence>
<dbReference type="RefSeq" id="WP_248208363.1">
    <property type="nucleotide sequence ID" value="NZ_JALNMH010000007.1"/>
</dbReference>
<dbReference type="InterPro" id="IPR019614">
    <property type="entry name" value="SAM-dep_methyl-trfase"/>
</dbReference>
<keyword evidence="6 8" id="KW-0694">RNA-binding</keyword>
<gene>
    <name evidence="10" type="primary">rlmKL</name>
    <name evidence="7" type="synonym">rlmL</name>
    <name evidence="10" type="ORF">M0G41_09195</name>
</gene>
<evidence type="ECO:0000256" key="8">
    <source>
        <dbReference type="PROSITE-ProRule" id="PRU00529"/>
    </source>
</evidence>
<dbReference type="GO" id="GO:0052915">
    <property type="term" value="F:23S rRNA (guanine(2445)-N(2))-methyltransferase activity"/>
    <property type="evidence" value="ECO:0007669"/>
    <property type="project" value="UniProtKB-EC"/>
</dbReference>
<evidence type="ECO:0000256" key="3">
    <source>
        <dbReference type="ARBA" id="ARBA00022603"/>
    </source>
</evidence>
<dbReference type="CDD" id="cd11715">
    <property type="entry name" value="THUMP_AdoMetMT"/>
    <property type="match status" value="1"/>
</dbReference>
<dbReference type="Gene3D" id="3.40.50.150">
    <property type="entry name" value="Vaccinia Virus protein VP39"/>
    <property type="match status" value="2"/>
</dbReference>
<dbReference type="PANTHER" id="PTHR47313:SF1">
    <property type="entry name" value="RIBOSOMAL RNA LARGE SUBUNIT METHYLTRANSFERASE K_L"/>
    <property type="match status" value="1"/>
</dbReference>
<name>A0ABT0GH26_9GAMM</name>
<dbReference type="NCBIfam" id="NF008748">
    <property type="entry name" value="PRK11783.1"/>
    <property type="match status" value="1"/>
</dbReference>
<dbReference type="EC" id="2.1.1.264" evidence="7"/>
<evidence type="ECO:0000256" key="6">
    <source>
        <dbReference type="ARBA" id="ARBA00022884"/>
    </source>
</evidence>
<comment type="catalytic activity">
    <reaction evidence="7">
        <text>guanosine(2445) in 23S rRNA + S-adenosyl-L-methionine = N(2)-methylguanosine(2445) in 23S rRNA + S-adenosyl-L-homocysteine + H(+)</text>
        <dbReference type="Rhea" id="RHEA:42740"/>
        <dbReference type="Rhea" id="RHEA-COMP:10215"/>
        <dbReference type="Rhea" id="RHEA-COMP:10216"/>
        <dbReference type="ChEBI" id="CHEBI:15378"/>
        <dbReference type="ChEBI" id="CHEBI:57856"/>
        <dbReference type="ChEBI" id="CHEBI:59789"/>
        <dbReference type="ChEBI" id="CHEBI:74269"/>
        <dbReference type="ChEBI" id="CHEBI:74481"/>
        <dbReference type="EC" id="2.1.1.173"/>
    </reaction>
</comment>
<dbReference type="PROSITE" id="PS01261">
    <property type="entry name" value="UPF0020"/>
    <property type="match status" value="1"/>
</dbReference>
<dbReference type="EMBL" id="JALNMH010000007">
    <property type="protein sequence ID" value="MCK7593845.1"/>
    <property type="molecule type" value="Genomic_DNA"/>
</dbReference>
<comment type="caution">
    <text evidence="10">The sequence shown here is derived from an EMBL/GenBank/DDBJ whole genome shotgun (WGS) entry which is preliminary data.</text>
</comment>
<keyword evidence="11" id="KW-1185">Reference proteome</keyword>